<keyword evidence="2" id="KW-1185">Reference proteome</keyword>
<name>A0ABT4KA52_9HYPH</name>
<evidence type="ECO:0000313" key="1">
    <source>
        <dbReference type="EMBL" id="MCZ4088840.1"/>
    </source>
</evidence>
<comment type="caution">
    <text evidence="1">The sequence shown here is derived from an EMBL/GenBank/DDBJ whole genome shotgun (WGS) entry which is preliminary data.</text>
</comment>
<dbReference type="RefSeq" id="WP_269274923.1">
    <property type="nucleotide sequence ID" value="NZ_JAPVOI010000002.1"/>
</dbReference>
<accession>A0ABT4KA52</accession>
<proteinExistence type="predicted"/>
<protein>
    <submittedName>
        <fullName evidence="1">Uncharacterized protein</fullName>
    </submittedName>
</protein>
<dbReference type="EMBL" id="JAPVOI010000002">
    <property type="protein sequence ID" value="MCZ4088840.1"/>
    <property type="molecule type" value="Genomic_DNA"/>
</dbReference>
<organism evidence="1 2">
    <name type="scientific">Sinorhizobium psoraleae</name>
    <dbReference type="NCBI Taxonomy" id="520838"/>
    <lineage>
        <taxon>Bacteria</taxon>
        <taxon>Pseudomonadati</taxon>
        <taxon>Pseudomonadota</taxon>
        <taxon>Alphaproteobacteria</taxon>
        <taxon>Hyphomicrobiales</taxon>
        <taxon>Rhizobiaceae</taxon>
        <taxon>Sinorhizobium/Ensifer group</taxon>
        <taxon>Sinorhizobium</taxon>
    </lineage>
</organism>
<evidence type="ECO:0000313" key="2">
    <source>
        <dbReference type="Proteomes" id="UP001079430"/>
    </source>
</evidence>
<sequence length="88" mass="9323">MIVLPYARSGSQTSLFDEQLPLLVHGTHDLADGLAGFEIVVAYWAARAAGALVTIGVDGMIRASGDRSIADLRCLAGDDVHRHHGRLG</sequence>
<dbReference type="Proteomes" id="UP001079430">
    <property type="component" value="Unassembled WGS sequence"/>
</dbReference>
<reference evidence="1" key="1">
    <citation type="submission" date="2022-10" db="EMBL/GenBank/DDBJ databases">
        <title>Whole genome sequencing of three plant growth promoting bacteria isolated from Vachellia tortilis subsp. raddiana in Morocco.</title>
        <authorList>
            <person name="Hnini M."/>
            <person name="Zouagui R."/>
            <person name="Zouagui H."/>
            <person name="Chemao Elfihri M.-W."/>
            <person name="Ibrahimi A."/>
            <person name="Sbabou L."/>
            <person name="Aurag J."/>
        </authorList>
    </citation>
    <scope>NUCLEOTIDE SEQUENCE</scope>
    <source>
        <strain evidence="1">LMR678</strain>
    </source>
</reference>
<gene>
    <name evidence="1" type="ORF">O3W52_01755</name>
</gene>